<reference evidence="3 4" key="1">
    <citation type="submission" date="2019-02" db="EMBL/GenBank/DDBJ databases">
        <title>Deep-cultivation of Planctomycetes and their phenomic and genomic characterization uncovers novel biology.</title>
        <authorList>
            <person name="Wiegand S."/>
            <person name="Jogler M."/>
            <person name="Boedeker C."/>
            <person name="Pinto D."/>
            <person name="Vollmers J."/>
            <person name="Rivas-Marin E."/>
            <person name="Kohn T."/>
            <person name="Peeters S.H."/>
            <person name="Heuer A."/>
            <person name="Rast P."/>
            <person name="Oberbeckmann S."/>
            <person name="Bunk B."/>
            <person name="Jeske O."/>
            <person name="Meyerdierks A."/>
            <person name="Storesund J.E."/>
            <person name="Kallscheuer N."/>
            <person name="Luecker S."/>
            <person name="Lage O.M."/>
            <person name="Pohl T."/>
            <person name="Merkel B.J."/>
            <person name="Hornburger P."/>
            <person name="Mueller R.-W."/>
            <person name="Bruemmer F."/>
            <person name="Labrenz M."/>
            <person name="Spormann A.M."/>
            <person name="Op den Camp H."/>
            <person name="Overmann J."/>
            <person name="Amann R."/>
            <person name="Jetten M.S.M."/>
            <person name="Mascher T."/>
            <person name="Medema M.H."/>
            <person name="Devos D.P."/>
            <person name="Kaster A.-K."/>
            <person name="Ovreas L."/>
            <person name="Rohde M."/>
            <person name="Galperin M.Y."/>
            <person name="Jogler C."/>
        </authorList>
    </citation>
    <scope>NUCLEOTIDE SEQUENCE [LARGE SCALE GENOMIC DNA]</scope>
    <source>
        <strain evidence="3 4">ETA_A8</strain>
    </source>
</reference>
<dbReference type="RefSeq" id="WP_145093701.1">
    <property type="nucleotide sequence ID" value="NZ_CP036274.1"/>
</dbReference>
<dbReference type="OrthoDB" id="269518at2"/>
<evidence type="ECO:0000313" key="4">
    <source>
        <dbReference type="Proteomes" id="UP000315017"/>
    </source>
</evidence>
<evidence type="ECO:0000313" key="3">
    <source>
        <dbReference type="EMBL" id="QDU29619.1"/>
    </source>
</evidence>
<dbReference type="InterPro" id="IPR011990">
    <property type="entry name" value="TPR-like_helical_dom_sf"/>
</dbReference>
<feature type="compositionally biased region" description="Basic and acidic residues" evidence="1">
    <location>
        <begin position="252"/>
        <end position="269"/>
    </location>
</feature>
<dbReference type="KEGG" id="aagg:ETAA8_47340"/>
<organism evidence="3 4">
    <name type="scientific">Anatilimnocola aggregata</name>
    <dbReference type="NCBI Taxonomy" id="2528021"/>
    <lineage>
        <taxon>Bacteria</taxon>
        <taxon>Pseudomonadati</taxon>
        <taxon>Planctomycetota</taxon>
        <taxon>Planctomycetia</taxon>
        <taxon>Pirellulales</taxon>
        <taxon>Pirellulaceae</taxon>
        <taxon>Anatilimnocola</taxon>
    </lineage>
</organism>
<name>A0A517YHD3_9BACT</name>
<proteinExistence type="predicted"/>
<feature type="region of interest" description="Disordered" evidence="1">
    <location>
        <begin position="252"/>
        <end position="330"/>
    </location>
</feature>
<sequence precursor="true">MVRQTGFWFASLALVLALSWTTTLAAADSTDQALDKFVSELAARKELPAEAREQIAELVKSLRADPEGKSVAVTEALRAISPEYQQALTDLGDENLASALPALAKLTKSTDPWLAADAAYFLARGYLIGERFESAMPLLEDLRGKLADRSTHQGESLFLQGVAQIQLLKHKEAMASLTTFLKDYPASPERMRVAAFRQIEQLKLVEEGTLSDVQLRMEYSRRKLGLEDTGKETRDQQDRIVDMLAKLIKAAEEKESQGKGKGEGQKKPGEQQGEGSEGESQGQGQGQGQGGTQGGGSKGTDSEAVKRLHRGGPQSPWSQLRDKDRDPVYSAIKEKFPGRYQQLIEQYYKSFQDQSEGG</sequence>
<feature type="compositionally biased region" description="Basic and acidic residues" evidence="1">
    <location>
        <begin position="320"/>
        <end position="330"/>
    </location>
</feature>
<keyword evidence="4" id="KW-1185">Reference proteome</keyword>
<feature type="compositionally biased region" description="Low complexity" evidence="1">
    <location>
        <begin position="270"/>
        <end position="280"/>
    </location>
</feature>
<feature type="compositionally biased region" description="Gly residues" evidence="1">
    <location>
        <begin position="281"/>
        <end position="298"/>
    </location>
</feature>
<protein>
    <recommendedName>
        <fullName evidence="5">Tetratricopeptide repeat protein</fullName>
    </recommendedName>
</protein>
<feature type="chain" id="PRO_5022220559" description="Tetratricopeptide repeat protein" evidence="2">
    <location>
        <begin position="26"/>
        <end position="358"/>
    </location>
</feature>
<dbReference type="EMBL" id="CP036274">
    <property type="protein sequence ID" value="QDU29619.1"/>
    <property type="molecule type" value="Genomic_DNA"/>
</dbReference>
<gene>
    <name evidence="3" type="ORF">ETAA8_47340</name>
</gene>
<dbReference type="Proteomes" id="UP000315017">
    <property type="component" value="Chromosome"/>
</dbReference>
<evidence type="ECO:0008006" key="5">
    <source>
        <dbReference type="Google" id="ProtNLM"/>
    </source>
</evidence>
<dbReference type="AlphaFoldDB" id="A0A517YHD3"/>
<accession>A0A517YHD3</accession>
<dbReference type="Gene3D" id="1.25.40.10">
    <property type="entry name" value="Tetratricopeptide repeat domain"/>
    <property type="match status" value="1"/>
</dbReference>
<evidence type="ECO:0000256" key="1">
    <source>
        <dbReference type="SAM" id="MobiDB-lite"/>
    </source>
</evidence>
<feature type="signal peptide" evidence="2">
    <location>
        <begin position="1"/>
        <end position="25"/>
    </location>
</feature>
<evidence type="ECO:0000256" key="2">
    <source>
        <dbReference type="SAM" id="SignalP"/>
    </source>
</evidence>
<keyword evidence="2" id="KW-0732">Signal</keyword>